<sequence>MVNTRRTPVAPFASSGLLQDPMTAYLGVHVPPTTGISMNIADVVNLALLAGTTNLATTACQMDKTIPMDLNNRAMSPREDPSLVPSTK</sequence>
<dbReference type="Proteomes" id="UP000596661">
    <property type="component" value="Chromosome 3"/>
</dbReference>
<keyword evidence="3" id="KW-1185">Reference proteome</keyword>
<reference evidence="2" key="1">
    <citation type="submission" date="2018-11" db="EMBL/GenBank/DDBJ databases">
        <authorList>
            <person name="Grassa J C."/>
        </authorList>
    </citation>
    <scope>NUCLEOTIDE SEQUENCE [LARGE SCALE GENOMIC DNA]</scope>
</reference>
<proteinExistence type="predicted"/>
<dbReference type="EMBL" id="UZAU01000261">
    <property type="status" value="NOT_ANNOTATED_CDS"/>
    <property type="molecule type" value="Genomic_DNA"/>
</dbReference>
<evidence type="ECO:0000313" key="2">
    <source>
        <dbReference type="EnsemblPlants" id="cds.evm.model.03.505"/>
    </source>
</evidence>
<dbReference type="EnsemblPlants" id="evm.model.03.505">
    <property type="protein sequence ID" value="cds.evm.model.03.505"/>
    <property type="gene ID" value="evm.TU.03.505"/>
</dbReference>
<evidence type="ECO:0000256" key="1">
    <source>
        <dbReference type="SAM" id="MobiDB-lite"/>
    </source>
</evidence>
<accession>A0A803P9B2</accession>
<reference evidence="2" key="2">
    <citation type="submission" date="2021-03" db="UniProtKB">
        <authorList>
            <consortium name="EnsemblPlants"/>
        </authorList>
    </citation>
    <scope>IDENTIFICATION</scope>
</reference>
<dbReference type="Gramene" id="evm.model.03.505">
    <property type="protein sequence ID" value="cds.evm.model.03.505"/>
    <property type="gene ID" value="evm.TU.03.505"/>
</dbReference>
<name>A0A803P9B2_CANSA</name>
<protein>
    <submittedName>
        <fullName evidence="2">Uncharacterized protein</fullName>
    </submittedName>
</protein>
<organism evidence="2 3">
    <name type="scientific">Cannabis sativa</name>
    <name type="common">Hemp</name>
    <name type="synonym">Marijuana</name>
    <dbReference type="NCBI Taxonomy" id="3483"/>
    <lineage>
        <taxon>Eukaryota</taxon>
        <taxon>Viridiplantae</taxon>
        <taxon>Streptophyta</taxon>
        <taxon>Embryophyta</taxon>
        <taxon>Tracheophyta</taxon>
        <taxon>Spermatophyta</taxon>
        <taxon>Magnoliopsida</taxon>
        <taxon>eudicotyledons</taxon>
        <taxon>Gunneridae</taxon>
        <taxon>Pentapetalae</taxon>
        <taxon>rosids</taxon>
        <taxon>fabids</taxon>
        <taxon>Rosales</taxon>
        <taxon>Cannabaceae</taxon>
        <taxon>Cannabis</taxon>
    </lineage>
</organism>
<dbReference type="AlphaFoldDB" id="A0A803P9B2"/>
<evidence type="ECO:0000313" key="3">
    <source>
        <dbReference type="Proteomes" id="UP000596661"/>
    </source>
</evidence>
<feature type="region of interest" description="Disordered" evidence="1">
    <location>
        <begin position="69"/>
        <end position="88"/>
    </location>
</feature>